<reference evidence="2 3" key="1">
    <citation type="submission" date="2016-11" db="EMBL/GenBank/DDBJ databases">
        <authorList>
            <consortium name="Pathogen Informatics"/>
        </authorList>
    </citation>
    <scope>NUCLEOTIDE SEQUENCE [LARGE SCALE GENOMIC DNA]</scope>
    <source>
        <strain evidence="2 3">104</strain>
    </source>
</reference>
<evidence type="ECO:0000256" key="1">
    <source>
        <dbReference type="SAM" id="MobiDB-lite"/>
    </source>
</evidence>
<dbReference type="Proteomes" id="UP000185210">
    <property type="component" value="Unassembled WGS sequence"/>
</dbReference>
<evidence type="ECO:0000313" key="2">
    <source>
        <dbReference type="EMBL" id="SIB17632.1"/>
    </source>
</evidence>
<dbReference type="AlphaFoldDB" id="A0AB38D0U6"/>
<organism evidence="2 3">
    <name type="scientific">Mycobacteroides abscessus subsp. abscessus</name>
    <dbReference type="NCBI Taxonomy" id="1185650"/>
    <lineage>
        <taxon>Bacteria</taxon>
        <taxon>Bacillati</taxon>
        <taxon>Actinomycetota</taxon>
        <taxon>Actinomycetes</taxon>
        <taxon>Mycobacteriales</taxon>
        <taxon>Mycobacteriaceae</taxon>
        <taxon>Mycobacteroides</taxon>
        <taxon>Mycobacteroides abscessus</taxon>
    </lineage>
</organism>
<name>A0AB38D0U6_9MYCO</name>
<feature type="compositionally biased region" description="Basic and acidic residues" evidence="1">
    <location>
        <begin position="51"/>
        <end position="64"/>
    </location>
</feature>
<accession>A0AB38D0U6</accession>
<dbReference type="EMBL" id="FSHM01000004">
    <property type="protein sequence ID" value="SIB17632.1"/>
    <property type="molecule type" value="Genomic_DNA"/>
</dbReference>
<sequence>MNAAVNLDYVSLASGGGGSLDMLPEDPLTPLVPCNGACSQLSQPGGRHSIQKKEPLPKADDPKAQKQIDELKKMYEDQAKKCGVTDIIGDIAQINTGIYGVILSLPAIPAFGAGFVSGIGAGWVAIDGISKIADCTRSSQGIHFTQPGK</sequence>
<feature type="region of interest" description="Disordered" evidence="1">
    <location>
        <begin position="42"/>
        <end position="64"/>
    </location>
</feature>
<gene>
    <name evidence="2" type="ORF">SAMEA2070301_03111</name>
</gene>
<evidence type="ECO:0000313" key="3">
    <source>
        <dbReference type="Proteomes" id="UP000185210"/>
    </source>
</evidence>
<comment type="caution">
    <text evidence="2">The sequence shown here is derived from an EMBL/GenBank/DDBJ whole genome shotgun (WGS) entry which is preliminary data.</text>
</comment>
<proteinExistence type="predicted"/>
<protein>
    <submittedName>
        <fullName evidence="2">Uncharacterized protein</fullName>
    </submittedName>
</protein>